<name>A0AAD5WJ12_PARTN</name>
<dbReference type="GO" id="GO:0005524">
    <property type="term" value="F:ATP binding"/>
    <property type="evidence" value="ECO:0007669"/>
    <property type="project" value="UniProtKB-KW"/>
</dbReference>
<evidence type="ECO:0000256" key="1">
    <source>
        <dbReference type="ARBA" id="ARBA00007913"/>
    </source>
</evidence>
<feature type="domain" description="DNA2/NAM7 helicase helicase" evidence="7">
    <location>
        <begin position="87"/>
        <end position="170"/>
    </location>
</feature>
<evidence type="ECO:0008006" key="11">
    <source>
        <dbReference type="Google" id="ProtNLM"/>
    </source>
</evidence>
<evidence type="ECO:0000259" key="8">
    <source>
        <dbReference type="Pfam" id="PF13087"/>
    </source>
</evidence>
<keyword evidence="4" id="KW-0347">Helicase</keyword>
<dbReference type="Gene3D" id="3.40.50.300">
    <property type="entry name" value="P-loop containing nucleotide triphosphate hydrolases"/>
    <property type="match status" value="2"/>
</dbReference>
<evidence type="ECO:0000259" key="7">
    <source>
        <dbReference type="Pfam" id="PF13086"/>
    </source>
</evidence>
<gene>
    <name evidence="9" type="ORF">KIN20_034486</name>
</gene>
<evidence type="ECO:0000313" key="9">
    <source>
        <dbReference type="EMBL" id="KAJ1372349.1"/>
    </source>
</evidence>
<dbReference type="GO" id="GO:0043139">
    <property type="term" value="F:5'-3' DNA helicase activity"/>
    <property type="evidence" value="ECO:0007669"/>
    <property type="project" value="TreeGrafter"/>
</dbReference>
<comment type="caution">
    <text evidence="9">The sequence shown here is derived from an EMBL/GenBank/DDBJ whole genome shotgun (WGS) entry which is preliminary data.</text>
</comment>
<dbReference type="AlphaFoldDB" id="A0AAD5WJ12"/>
<organism evidence="9 10">
    <name type="scientific">Parelaphostrongylus tenuis</name>
    <name type="common">Meningeal worm</name>
    <dbReference type="NCBI Taxonomy" id="148309"/>
    <lineage>
        <taxon>Eukaryota</taxon>
        <taxon>Metazoa</taxon>
        <taxon>Ecdysozoa</taxon>
        <taxon>Nematoda</taxon>
        <taxon>Chromadorea</taxon>
        <taxon>Rhabditida</taxon>
        <taxon>Rhabditina</taxon>
        <taxon>Rhabditomorpha</taxon>
        <taxon>Strongyloidea</taxon>
        <taxon>Metastrongylidae</taxon>
        <taxon>Parelaphostrongylus</taxon>
    </lineage>
</organism>
<keyword evidence="5" id="KW-0067">ATP-binding</keyword>
<feature type="signal peptide" evidence="6">
    <location>
        <begin position="1"/>
        <end position="25"/>
    </location>
</feature>
<accession>A0AAD5WJ12</accession>
<reference evidence="9" key="1">
    <citation type="submission" date="2021-06" db="EMBL/GenBank/DDBJ databases">
        <title>Parelaphostrongylus tenuis whole genome reference sequence.</title>
        <authorList>
            <person name="Garwood T.J."/>
            <person name="Larsen P.A."/>
            <person name="Fountain-Jones N.M."/>
            <person name="Garbe J.R."/>
            <person name="Macchietto M.G."/>
            <person name="Kania S.A."/>
            <person name="Gerhold R.W."/>
            <person name="Richards J.E."/>
            <person name="Wolf T.M."/>
        </authorList>
    </citation>
    <scope>NUCLEOTIDE SEQUENCE</scope>
    <source>
        <strain evidence="9">MNPRO001-30</strain>
        <tissue evidence="9">Meninges</tissue>
    </source>
</reference>
<dbReference type="InterPro" id="IPR027417">
    <property type="entry name" value="P-loop_NTPase"/>
</dbReference>
<dbReference type="InterPro" id="IPR041677">
    <property type="entry name" value="DNA2/NAM7_AAA_11"/>
</dbReference>
<dbReference type="PANTHER" id="PTHR43788:SF8">
    <property type="entry name" value="DNA-BINDING PROTEIN SMUBP-2"/>
    <property type="match status" value="1"/>
</dbReference>
<dbReference type="Pfam" id="PF13086">
    <property type="entry name" value="AAA_11"/>
    <property type="match status" value="1"/>
</dbReference>
<feature type="domain" description="DNA2/NAM7 helicase-like C-terminal" evidence="8">
    <location>
        <begin position="178"/>
        <end position="263"/>
    </location>
</feature>
<keyword evidence="2" id="KW-0547">Nucleotide-binding</keyword>
<dbReference type="Pfam" id="PF13087">
    <property type="entry name" value="AAA_12"/>
    <property type="match status" value="1"/>
</dbReference>
<keyword evidence="10" id="KW-1185">Reference proteome</keyword>
<keyword evidence="3" id="KW-0378">Hydrolase</keyword>
<protein>
    <recommendedName>
        <fullName evidence="11">DNA2/NAM7 helicase helicase domain-containing protein</fullName>
    </recommendedName>
</protein>
<dbReference type="GO" id="GO:0016787">
    <property type="term" value="F:hydrolase activity"/>
    <property type="evidence" value="ECO:0007669"/>
    <property type="project" value="UniProtKB-KW"/>
</dbReference>
<keyword evidence="6" id="KW-0732">Signal</keyword>
<evidence type="ECO:0000256" key="2">
    <source>
        <dbReference type="ARBA" id="ARBA00022741"/>
    </source>
</evidence>
<sequence>MSGRSKHFHDLQLFYILLLIEVSEPLSWIGPPSAVAEQRSHSPIGHFIVVVSGLTCPISVVRRSTLMGCPNIFVLENTSTEEVARAALKAEANKLKWRIIKDSYKKRLVVFCTLTSSAIQRLAQVNWHPDVIIIDEAAQASEPKAWAAIVRANRCVLAGDHAQLPWTVLSTAAREGNLQVSLMERVANQIFNQNINQLLTVQYRMNEKIMQLSSKEFYESRLVASDDYAKITLGDISFTADTSKWNNPLMMINTDLDGENDNRLYNEVSFQML</sequence>
<proteinExistence type="inferred from homology"/>
<dbReference type="InterPro" id="IPR041679">
    <property type="entry name" value="DNA2/NAM7-like_C"/>
</dbReference>
<evidence type="ECO:0000256" key="5">
    <source>
        <dbReference type="ARBA" id="ARBA00022840"/>
    </source>
</evidence>
<dbReference type="InterPro" id="IPR050534">
    <property type="entry name" value="Coronavir_polyprotein_1ab"/>
</dbReference>
<dbReference type="SUPFAM" id="SSF52540">
    <property type="entry name" value="P-loop containing nucleoside triphosphate hydrolases"/>
    <property type="match status" value="1"/>
</dbReference>
<evidence type="ECO:0000313" key="10">
    <source>
        <dbReference type="Proteomes" id="UP001196413"/>
    </source>
</evidence>
<evidence type="ECO:0000256" key="3">
    <source>
        <dbReference type="ARBA" id="ARBA00022801"/>
    </source>
</evidence>
<evidence type="ECO:0000256" key="4">
    <source>
        <dbReference type="ARBA" id="ARBA00022806"/>
    </source>
</evidence>
<dbReference type="EMBL" id="JAHQIW010007130">
    <property type="protein sequence ID" value="KAJ1372349.1"/>
    <property type="molecule type" value="Genomic_DNA"/>
</dbReference>
<evidence type="ECO:0000256" key="6">
    <source>
        <dbReference type="SAM" id="SignalP"/>
    </source>
</evidence>
<feature type="chain" id="PRO_5041974517" description="DNA2/NAM7 helicase helicase domain-containing protein" evidence="6">
    <location>
        <begin position="26"/>
        <end position="273"/>
    </location>
</feature>
<comment type="similarity">
    <text evidence="1">Belongs to the DNA2/NAM7 helicase family.</text>
</comment>
<dbReference type="Proteomes" id="UP001196413">
    <property type="component" value="Unassembled WGS sequence"/>
</dbReference>
<dbReference type="PANTHER" id="PTHR43788">
    <property type="entry name" value="DNA2/NAM7 HELICASE FAMILY MEMBER"/>
    <property type="match status" value="1"/>
</dbReference>